<evidence type="ECO:0000256" key="1">
    <source>
        <dbReference type="SAM" id="SignalP"/>
    </source>
</evidence>
<dbReference type="AlphaFoldDB" id="A0A1G6W966"/>
<name>A0A1G6W966_NIADE</name>
<dbReference type="InterPro" id="IPR046863">
    <property type="entry name" value="MbnP-like_dom"/>
</dbReference>
<accession>A0A1G6W966</accession>
<gene>
    <name evidence="3" type="ORF">SAMN04487894_11130</name>
</gene>
<evidence type="ECO:0000313" key="4">
    <source>
        <dbReference type="Proteomes" id="UP000198757"/>
    </source>
</evidence>
<feature type="domain" description="Copper-binding protein MbnP-like" evidence="2">
    <location>
        <begin position="38"/>
        <end position="250"/>
    </location>
</feature>
<organism evidence="3 4">
    <name type="scientific">Niabella drilacis (strain DSM 25811 / CCM 8410 / CCUG 62505 / LMG 26954 / E90)</name>
    <dbReference type="NCBI Taxonomy" id="1285928"/>
    <lineage>
        <taxon>Bacteria</taxon>
        <taxon>Pseudomonadati</taxon>
        <taxon>Bacteroidota</taxon>
        <taxon>Chitinophagia</taxon>
        <taxon>Chitinophagales</taxon>
        <taxon>Chitinophagaceae</taxon>
        <taxon>Niabella</taxon>
    </lineage>
</organism>
<protein>
    <recommendedName>
        <fullName evidence="2">Copper-binding protein MbnP-like domain-containing protein</fullName>
    </recommendedName>
</protein>
<keyword evidence="4" id="KW-1185">Reference proteome</keyword>
<dbReference type="PROSITE" id="PS51257">
    <property type="entry name" value="PROKAR_LIPOPROTEIN"/>
    <property type="match status" value="1"/>
</dbReference>
<feature type="chain" id="PRO_5011437747" description="Copper-binding protein MbnP-like domain-containing protein" evidence="1">
    <location>
        <begin position="21"/>
        <end position="273"/>
    </location>
</feature>
<dbReference type="EMBL" id="FMZO01000011">
    <property type="protein sequence ID" value="SDD61757.1"/>
    <property type="molecule type" value="Genomic_DNA"/>
</dbReference>
<evidence type="ECO:0000313" key="3">
    <source>
        <dbReference type="EMBL" id="SDD61757.1"/>
    </source>
</evidence>
<proteinExistence type="predicted"/>
<dbReference type="STRING" id="1285928.SAMN04487894_11130"/>
<dbReference type="Pfam" id="PF20243">
    <property type="entry name" value="MbnP"/>
    <property type="match status" value="1"/>
</dbReference>
<sequence>MKLLHASFYTALFAAILLLASCSKDPVEPVYDQGQLAQLSVEFDNIVGGQKLVLNTGSYTNALNQQYNIQLLQYFISNIRLKKADGTVYAVNQDSSYFLIRQDAPETKYARVKVPEGNYTSLTFTLGVDSLRSTMDIGKRTGVLDPGADNHDGMYWGWNSGYIFFKMEGIAPQAPEDPTGQHKFRYHIGGFGGYSAPTINNIKVITIDLTARGIAQVRKDRSANIHLMVDISKVLSGTTNVSFASNPQVMFSEYSVNIANNYAKMFVHDHTEN</sequence>
<dbReference type="RefSeq" id="WP_090391592.1">
    <property type="nucleotide sequence ID" value="NZ_FMZO01000011.1"/>
</dbReference>
<feature type="signal peptide" evidence="1">
    <location>
        <begin position="1"/>
        <end position="20"/>
    </location>
</feature>
<dbReference type="OrthoDB" id="1422031at2"/>
<keyword evidence="1" id="KW-0732">Signal</keyword>
<evidence type="ECO:0000259" key="2">
    <source>
        <dbReference type="Pfam" id="PF20243"/>
    </source>
</evidence>
<dbReference type="Proteomes" id="UP000198757">
    <property type="component" value="Unassembled WGS sequence"/>
</dbReference>
<reference evidence="4" key="1">
    <citation type="submission" date="2016-10" db="EMBL/GenBank/DDBJ databases">
        <authorList>
            <person name="Varghese N."/>
            <person name="Submissions S."/>
        </authorList>
    </citation>
    <scope>NUCLEOTIDE SEQUENCE [LARGE SCALE GENOMIC DNA]</scope>
    <source>
        <strain evidence="4">DSM 25811 / CCM 8410 / LMG 26954 / E90</strain>
    </source>
</reference>